<dbReference type="InterPro" id="IPR001611">
    <property type="entry name" value="Leu-rich_rpt"/>
</dbReference>
<dbReference type="PANTHER" id="PTHR13318:SF190">
    <property type="entry name" value="PARTNER OF PAIRED, ISOFORM B"/>
    <property type="match status" value="1"/>
</dbReference>
<evidence type="ECO:0000313" key="3">
    <source>
        <dbReference type="WBParaSite" id="maker-unitig_27215-snap-gene-0.2-mRNA-1"/>
    </source>
</evidence>
<dbReference type="Gene3D" id="3.80.10.10">
    <property type="entry name" value="Ribonuclease Inhibitor"/>
    <property type="match status" value="2"/>
</dbReference>
<dbReference type="GO" id="GO:0019005">
    <property type="term" value="C:SCF ubiquitin ligase complex"/>
    <property type="evidence" value="ECO:0007669"/>
    <property type="project" value="TreeGrafter"/>
</dbReference>
<dbReference type="InterPro" id="IPR032675">
    <property type="entry name" value="LRR_dom_sf"/>
</dbReference>
<dbReference type="InterPro" id="IPR006553">
    <property type="entry name" value="Leu-rich_rpt_Cys-con_subtyp"/>
</dbReference>
<dbReference type="InterPro" id="IPR057207">
    <property type="entry name" value="FBXL15_LRR"/>
</dbReference>
<feature type="domain" description="F-box/LRR-repeat protein 15-like leucin rich repeat" evidence="1">
    <location>
        <begin position="363"/>
        <end position="466"/>
    </location>
</feature>
<accession>A0A1I8FAL2</accession>
<dbReference type="PANTHER" id="PTHR13318">
    <property type="entry name" value="PARTNER OF PAIRED, ISOFORM B-RELATED"/>
    <property type="match status" value="1"/>
</dbReference>
<evidence type="ECO:0000259" key="1">
    <source>
        <dbReference type="Pfam" id="PF25372"/>
    </source>
</evidence>
<dbReference type="SUPFAM" id="SSF52047">
    <property type="entry name" value="RNI-like"/>
    <property type="match status" value="1"/>
</dbReference>
<evidence type="ECO:0000313" key="2">
    <source>
        <dbReference type="Proteomes" id="UP000095280"/>
    </source>
</evidence>
<dbReference type="GO" id="GO:0031146">
    <property type="term" value="P:SCF-dependent proteasomal ubiquitin-dependent protein catabolic process"/>
    <property type="evidence" value="ECO:0007669"/>
    <property type="project" value="TreeGrafter"/>
</dbReference>
<dbReference type="Pfam" id="PF13516">
    <property type="entry name" value="LRR_6"/>
    <property type="match status" value="1"/>
</dbReference>
<dbReference type="Pfam" id="PF25372">
    <property type="entry name" value="DUF7885"/>
    <property type="match status" value="1"/>
</dbReference>
<dbReference type="SMART" id="SM00367">
    <property type="entry name" value="LRR_CC"/>
    <property type="match status" value="8"/>
</dbReference>
<keyword evidence="2" id="KW-1185">Reference proteome</keyword>
<protein>
    <submittedName>
        <fullName evidence="3">F-box domain-containing protein</fullName>
    </submittedName>
</protein>
<organism evidence="2 3">
    <name type="scientific">Macrostomum lignano</name>
    <dbReference type="NCBI Taxonomy" id="282301"/>
    <lineage>
        <taxon>Eukaryota</taxon>
        <taxon>Metazoa</taxon>
        <taxon>Spiralia</taxon>
        <taxon>Lophotrochozoa</taxon>
        <taxon>Platyhelminthes</taxon>
        <taxon>Rhabditophora</taxon>
        <taxon>Macrostomorpha</taxon>
        <taxon>Macrostomida</taxon>
        <taxon>Macrostomidae</taxon>
        <taxon>Macrostomum</taxon>
    </lineage>
</organism>
<dbReference type="Proteomes" id="UP000095280">
    <property type="component" value="Unplaced"/>
</dbReference>
<dbReference type="WBParaSite" id="maker-unitig_27215-snap-gene-0.2-mRNA-1">
    <property type="protein sequence ID" value="maker-unitig_27215-snap-gene-0.2-mRNA-1"/>
    <property type="gene ID" value="maker-unitig_27215-snap-gene-0.2"/>
</dbReference>
<sequence>RDISTIPGLQLRSTKPIRSLWITWSPAVEFLIGSCLSGAAAASSSGSILPPEWKPLVRSLALGSHTSSSKSSFALSWRQLADTLDGCHRLVSVDLSGCDGLCLARDLLSDQSQRRHLRDQLVGVRHLSLAGLTRLTATGLKRFVDLFTNLKSLNLRSCSLVCSSSVAIGSMADASVLTFAAVLDVVRRCGIEELDLSCTDVTDSALEQLAKVAVSPASSPASEAAFDASVWPRIVTFKRSGPQPATADQLTELLAPGCSNFISDRLLIASSSSLTVLDISDCGRDLGRALFLRLAWLRGVTGLGAALPAAAEVQGRGAVFDFDFVNFLAAVQEAVAEAEQFPHYKRGCGMSIFPSSQFPFPDLEELHLQGNRHVQDSHLFNLASGAPSLRQLHLSGSVGVSDKGLVAIVSRCHRLRSLGLANCDGITDAGLQHLAADSLHYVDLSFCSRVSQAGLDQLARRAPRIAEMRGLWTGTELTGN</sequence>
<proteinExistence type="predicted"/>
<dbReference type="AlphaFoldDB" id="A0A1I8FAL2"/>
<reference evidence="3" key="1">
    <citation type="submission" date="2016-11" db="UniProtKB">
        <authorList>
            <consortium name="WormBaseParasite"/>
        </authorList>
    </citation>
    <scope>IDENTIFICATION</scope>
</reference>
<name>A0A1I8FAL2_9PLAT</name>